<reference evidence="2 3" key="1">
    <citation type="journal article" date="2020" name="Nature">
        <title>Six reference-quality genomes reveal evolution of bat adaptations.</title>
        <authorList>
            <person name="Jebb D."/>
            <person name="Huang Z."/>
            <person name="Pippel M."/>
            <person name="Hughes G.M."/>
            <person name="Lavrichenko K."/>
            <person name="Devanna P."/>
            <person name="Winkler S."/>
            <person name="Jermiin L.S."/>
            <person name="Skirmuntt E.C."/>
            <person name="Katzourakis A."/>
            <person name="Burkitt-Gray L."/>
            <person name="Ray D.A."/>
            <person name="Sullivan K.A.M."/>
            <person name="Roscito J.G."/>
            <person name="Kirilenko B.M."/>
            <person name="Davalos L.M."/>
            <person name="Corthals A.P."/>
            <person name="Power M.L."/>
            <person name="Jones G."/>
            <person name="Ransome R.D."/>
            <person name="Dechmann D.K.N."/>
            <person name="Locatelli A.G."/>
            <person name="Puechmaille S.J."/>
            <person name="Fedrigo O."/>
            <person name="Jarvis E.D."/>
            <person name="Hiller M."/>
            <person name="Vernes S.C."/>
            <person name="Myers E.W."/>
            <person name="Teeling E.C."/>
        </authorList>
    </citation>
    <scope>NUCLEOTIDE SEQUENCE [LARGE SCALE GENOMIC DNA]</scope>
    <source>
        <strain evidence="2">MMolMol1</strain>
        <tissue evidence="2">Muscle</tissue>
    </source>
</reference>
<dbReference type="EMBL" id="JACASF010000016">
    <property type="protein sequence ID" value="KAF6426499.1"/>
    <property type="molecule type" value="Genomic_DNA"/>
</dbReference>
<gene>
    <name evidence="2" type="ORF">HJG59_009188</name>
</gene>
<evidence type="ECO:0000313" key="2">
    <source>
        <dbReference type="EMBL" id="KAF6426499.1"/>
    </source>
</evidence>
<evidence type="ECO:0000256" key="1">
    <source>
        <dbReference type="SAM" id="MobiDB-lite"/>
    </source>
</evidence>
<accession>A0A7J8DU41</accession>
<protein>
    <submittedName>
        <fullName evidence="2">Uncharacterized protein</fullName>
    </submittedName>
</protein>
<organism evidence="2 3">
    <name type="scientific">Molossus molossus</name>
    <name type="common">Pallas' mastiff bat</name>
    <name type="synonym">Vespertilio molossus</name>
    <dbReference type="NCBI Taxonomy" id="27622"/>
    <lineage>
        <taxon>Eukaryota</taxon>
        <taxon>Metazoa</taxon>
        <taxon>Chordata</taxon>
        <taxon>Craniata</taxon>
        <taxon>Vertebrata</taxon>
        <taxon>Euteleostomi</taxon>
        <taxon>Mammalia</taxon>
        <taxon>Eutheria</taxon>
        <taxon>Laurasiatheria</taxon>
        <taxon>Chiroptera</taxon>
        <taxon>Yangochiroptera</taxon>
        <taxon>Molossidae</taxon>
        <taxon>Molossus</taxon>
    </lineage>
</organism>
<proteinExistence type="predicted"/>
<name>A0A7J8DU41_MOLMO</name>
<feature type="region of interest" description="Disordered" evidence="1">
    <location>
        <begin position="18"/>
        <end position="81"/>
    </location>
</feature>
<comment type="caution">
    <text evidence="2">The sequence shown here is derived from an EMBL/GenBank/DDBJ whole genome shotgun (WGS) entry which is preliminary data.</text>
</comment>
<dbReference type="AlphaFoldDB" id="A0A7J8DU41"/>
<sequence length="132" mass="14678">MFFCTRLSGGRRARARSGLLAHGHTSPSWGTAGSHLGSPRTPRTRSLHRSAWTDAPRWQSGERPQRGNGGQEQVCPSSQGDLVPGDAYGLFSWEALPAERAIRGMFSNWRRCNSLWRLWTQDTTTPKCVLLA</sequence>
<dbReference type="Proteomes" id="UP000550707">
    <property type="component" value="Unassembled WGS sequence"/>
</dbReference>
<keyword evidence="3" id="KW-1185">Reference proteome</keyword>
<evidence type="ECO:0000313" key="3">
    <source>
        <dbReference type="Proteomes" id="UP000550707"/>
    </source>
</evidence>